<comment type="catalytic activity">
    <reaction evidence="1">
        <text>[E2 ubiquitin-conjugating enzyme]-S-ubiquitinyl-L-cysteine + [acceptor protein]-L-lysine = [E2 ubiquitin-conjugating enzyme]-L-cysteine + [acceptor protein]-N(6)-ubiquitinyl-L-lysine.</text>
        <dbReference type="EC" id="2.3.2.31"/>
    </reaction>
</comment>
<keyword evidence="5" id="KW-0479">Metal-binding</keyword>
<evidence type="ECO:0000256" key="9">
    <source>
        <dbReference type="ARBA" id="ARBA00022833"/>
    </source>
</evidence>
<evidence type="ECO:0000313" key="16">
    <source>
        <dbReference type="EMBL" id="KAF1967351.1"/>
    </source>
</evidence>
<keyword evidence="8" id="KW-0833">Ubl conjugation pathway</keyword>
<evidence type="ECO:0000256" key="1">
    <source>
        <dbReference type="ARBA" id="ARBA00001798"/>
    </source>
</evidence>
<feature type="compositionally biased region" description="Acidic residues" evidence="12">
    <location>
        <begin position="308"/>
        <end position="318"/>
    </location>
</feature>
<dbReference type="Gene3D" id="3.30.40.10">
    <property type="entry name" value="Zinc/RING finger domain, C3HC4 (zinc finger)"/>
    <property type="match status" value="1"/>
</dbReference>
<dbReference type="FunFam" id="1.20.120.1750:FF:000061">
    <property type="entry name" value="RBR-type E3 ubiquitin transferase"/>
    <property type="match status" value="1"/>
</dbReference>
<comment type="pathway">
    <text evidence="2">Protein modification; protein ubiquitination.</text>
</comment>
<dbReference type="AlphaFoldDB" id="A0A6A5UQY1"/>
<proteinExistence type="inferred from homology"/>
<evidence type="ECO:0000256" key="7">
    <source>
        <dbReference type="ARBA" id="ARBA00022771"/>
    </source>
</evidence>
<comment type="similarity">
    <text evidence="10">Belongs to the RBR family. RNF14 subfamily.</text>
</comment>
<dbReference type="PANTHER" id="PTHR11685">
    <property type="entry name" value="RBR FAMILY RING FINGER AND IBR DOMAIN-CONTAINING"/>
    <property type="match status" value="1"/>
</dbReference>
<dbReference type="InterPro" id="IPR013083">
    <property type="entry name" value="Znf_RING/FYVE/PHD"/>
</dbReference>
<dbReference type="SUPFAM" id="SSF54495">
    <property type="entry name" value="UBC-like"/>
    <property type="match status" value="1"/>
</dbReference>
<dbReference type="GO" id="GO:0016567">
    <property type="term" value="P:protein ubiquitination"/>
    <property type="evidence" value="ECO:0007669"/>
    <property type="project" value="InterPro"/>
</dbReference>
<keyword evidence="4" id="KW-0808">Transferase</keyword>
<dbReference type="Gene3D" id="1.20.120.1750">
    <property type="match status" value="1"/>
</dbReference>
<evidence type="ECO:0000256" key="12">
    <source>
        <dbReference type="SAM" id="MobiDB-lite"/>
    </source>
</evidence>
<dbReference type="InterPro" id="IPR001841">
    <property type="entry name" value="Znf_RING"/>
</dbReference>
<dbReference type="Pfam" id="PF05773">
    <property type="entry name" value="RWD"/>
    <property type="match status" value="1"/>
</dbReference>
<evidence type="ECO:0000256" key="6">
    <source>
        <dbReference type="ARBA" id="ARBA00022737"/>
    </source>
</evidence>
<dbReference type="CDD" id="cd23134">
    <property type="entry name" value="RING-HC_ITT1-like"/>
    <property type="match status" value="1"/>
</dbReference>
<accession>A0A6A5UQY1</accession>
<evidence type="ECO:0000259" key="13">
    <source>
        <dbReference type="PROSITE" id="PS50089"/>
    </source>
</evidence>
<feature type="compositionally biased region" description="Basic and acidic residues" evidence="12">
    <location>
        <begin position="321"/>
        <end position="334"/>
    </location>
</feature>
<evidence type="ECO:0000256" key="10">
    <source>
        <dbReference type="ARBA" id="ARBA00044508"/>
    </source>
</evidence>
<dbReference type="PROSITE" id="PS50908">
    <property type="entry name" value="RWD"/>
    <property type="match status" value="1"/>
</dbReference>
<dbReference type="PROSITE" id="PS51873">
    <property type="entry name" value="TRIAD"/>
    <property type="match status" value="1"/>
</dbReference>
<dbReference type="OrthoDB" id="1431934at2759"/>
<evidence type="ECO:0000313" key="17">
    <source>
        <dbReference type="Proteomes" id="UP000800036"/>
    </source>
</evidence>
<organism evidence="16 17">
    <name type="scientific">Bimuria novae-zelandiae CBS 107.79</name>
    <dbReference type="NCBI Taxonomy" id="1447943"/>
    <lineage>
        <taxon>Eukaryota</taxon>
        <taxon>Fungi</taxon>
        <taxon>Dikarya</taxon>
        <taxon>Ascomycota</taxon>
        <taxon>Pezizomycotina</taxon>
        <taxon>Dothideomycetes</taxon>
        <taxon>Pleosporomycetidae</taxon>
        <taxon>Pleosporales</taxon>
        <taxon>Massarineae</taxon>
        <taxon>Didymosphaeriaceae</taxon>
        <taxon>Bimuria</taxon>
    </lineage>
</organism>
<dbReference type="Gene3D" id="3.10.110.10">
    <property type="entry name" value="Ubiquitin Conjugating Enzyme"/>
    <property type="match status" value="1"/>
</dbReference>
<dbReference type="EC" id="2.3.2.31" evidence="3"/>
<evidence type="ECO:0000256" key="8">
    <source>
        <dbReference type="ARBA" id="ARBA00022786"/>
    </source>
</evidence>
<evidence type="ECO:0000256" key="3">
    <source>
        <dbReference type="ARBA" id="ARBA00012251"/>
    </source>
</evidence>
<dbReference type="InterPro" id="IPR016135">
    <property type="entry name" value="UBQ-conjugating_enzyme/RWD"/>
</dbReference>
<dbReference type="PROSITE" id="PS50089">
    <property type="entry name" value="ZF_RING_2"/>
    <property type="match status" value="1"/>
</dbReference>
<sequence>MATTEVDDERIEELETLQSIYPELTLDPANPFSAQLDLLVAPAKPLPVTFEPDLGRPDHPAVGNTEANNTENAVVHRLAYLPPLCLKVELPAQYPAEAPPKVNLTTSPSWVPLDAIEKLEREAYLLWGEYSGGQMLFAYISYLQEAAETTFGLSELLLPDSVKAELLYYSKCTKKELFDQETFDCEVCLEPKKGSVCYRMERCNHVFCVNCLQDYYNNCIKEGDVNNVKCMSTDCGKHANGSKKERLVSPKELLQIPLSLEVVERYAKIKRKKKIEADLTIIHCPRSWCQGAMRTTKYPKIKDVREMDDSDSEADEPAEASSREEQAESGLERRRVGTVGMDRLAVCEDCTLAFCKVCLASWHGDFVRCEPRDSTQLTEEDQASLNFIMKNTSPCPTCAVPCQKSYGCNHMTCFQCKSHFCYLCGAWLTPENPYGHFNNPRNKSCFNRLMDMAEGDMANGAAQFGGARGAEQMAEFWEQEAMRIQMELNEQDS</sequence>
<keyword evidence="6" id="KW-0677">Repeat</keyword>
<evidence type="ECO:0000256" key="2">
    <source>
        <dbReference type="ARBA" id="ARBA00004906"/>
    </source>
</evidence>
<dbReference type="FunFam" id="3.30.40.10:FF:000416">
    <property type="entry name" value="RBR-type E3 ubiquitin transferase"/>
    <property type="match status" value="1"/>
</dbReference>
<dbReference type="CDD" id="cd20354">
    <property type="entry name" value="Rcat_RBR_RNF14"/>
    <property type="match status" value="1"/>
</dbReference>
<evidence type="ECO:0000256" key="4">
    <source>
        <dbReference type="ARBA" id="ARBA00022679"/>
    </source>
</evidence>
<evidence type="ECO:0000256" key="11">
    <source>
        <dbReference type="PROSITE-ProRule" id="PRU00175"/>
    </source>
</evidence>
<feature type="domain" description="RWD" evidence="14">
    <location>
        <begin position="12"/>
        <end position="150"/>
    </location>
</feature>
<dbReference type="InterPro" id="IPR031127">
    <property type="entry name" value="E3_UB_ligase_RBR"/>
</dbReference>
<dbReference type="Pfam" id="PF01485">
    <property type="entry name" value="IBR"/>
    <property type="match status" value="1"/>
</dbReference>
<dbReference type="InterPro" id="IPR017907">
    <property type="entry name" value="Znf_RING_CS"/>
</dbReference>
<feature type="region of interest" description="Disordered" evidence="12">
    <location>
        <begin position="301"/>
        <end position="334"/>
    </location>
</feature>
<dbReference type="GO" id="GO:0008270">
    <property type="term" value="F:zinc ion binding"/>
    <property type="evidence" value="ECO:0007669"/>
    <property type="project" value="UniProtKB-KW"/>
</dbReference>
<evidence type="ECO:0000259" key="15">
    <source>
        <dbReference type="PROSITE" id="PS51873"/>
    </source>
</evidence>
<gene>
    <name evidence="16" type="ORF">BU23DRAFT_602912</name>
</gene>
<dbReference type="SUPFAM" id="SSF57850">
    <property type="entry name" value="RING/U-box"/>
    <property type="match status" value="2"/>
</dbReference>
<dbReference type="SMART" id="SM00591">
    <property type="entry name" value="RWD"/>
    <property type="match status" value="1"/>
</dbReference>
<name>A0A6A5UQY1_9PLEO</name>
<dbReference type="SMART" id="SM00647">
    <property type="entry name" value="IBR"/>
    <property type="match status" value="2"/>
</dbReference>
<dbReference type="InterPro" id="IPR006575">
    <property type="entry name" value="RWD_dom"/>
</dbReference>
<dbReference type="Proteomes" id="UP000800036">
    <property type="component" value="Unassembled WGS sequence"/>
</dbReference>
<keyword evidence="17" id="KW-1185">Reference proteome</keyword>
<reference evidence="16" key="1">
    <citation type="journal article" date="2020" name="Stud. Mycol.">
        <title>101 Dothideomycetes genomes: a test case for predicting lifestyles and emergence of pathogens.</title>
        <authorList>
            <person name="Haridas S."/>
            <person name="Albert R."/>
            <person name="Binder M."/>
            <person name="Bloem J."/>
            <person name="Labutti K."/>
            <person name="Salamov A."/>
            <person name="Andreopoulos B."/>
            <person name="Baker S."/>
            <person name="Barry K."/>
            <person name="Bills G."/>
            <person name="Bluhm B."/>
            <person name="Cannon C."/>
            <person name="Castanera R."/>
            <person name="Culley D."/>
            <person name="Daum C."/>
            <person name="Ezra D."/>
            <person name="Gonzalez J."/>
            <person name="Henrissat B."/>
            <person name="Kuo A."/>
            <person name="Liang C."/>
            <person name="Lipzen A."/>
            <person name="Lutzoni F."/>
            <person name="Magnuson J."/>
            <person name="Mondo S."/>
            <person name="Nolan M."/>
            <person name="Ohm R."/>
            <person name="Pangilinan J."/>
            <person name="Park H.-J."/>
            <person name="Ramirez L."/>
            <person name="Alfaro M."/>
            <person name="Sun H."/>
            <person name="Tritt A."/>
            <person name="Yoshinaga Y."/>
            <person name="Zwiers L.-H."/>
            <person name="Turgeon B."/>
            <person name="Goodwin S."/>
            <person name="Spatafora J."/>
            <person name="Crous P."/>
            <person name="Grigoriev I."/>
        </authorList>
    </citation>
    <scope>NUCLEOTIDE SEQUENCE</scope>
    <source>
        <strain evidence="16">CBS 107.79</strain>
    </source>
</reference>
<protein>
    <recommendedName>
        <fullName evidence="3">RBR-type E3 ubiquitin transferase</fullName>
        <ecNumber evidence="3">2.3.2.31</ecNumber>
    </recommendedName>
</protein>
<dbReference type="GO" id="GO:0061630">
    <property type="term" value="F:ubiquitin protein ligase activity"/>
    <property type="evidence" value="ECO:0007669"/>
    <property type="project" value="UniProtKB-EC"/>
</dbReference>
<dbReference type="InterPro" id="IPR044066">
    <property type="entry name" value="TRIAD_supradom"/>
</dbReference>
<feature type="domain" description="RING-type" evidence="13">
    <location>
        <begin position="185"/>
        <end position="219"/>
    </location>
</feature>
<feature type="domain" description="RING-type" evidence="15">
    <location>
        <begin position="181"/>
        <end position="449"/>
    </location>
</feature>
<dbReference type="Pfam" id="PF22191">
    <property type="entry name" value="IBR_1"/>
    <property type="match status" value="1"/>
</dbReference>
<dbReference type="PROSITE" id="PS00518">
    <property type="entry name" value="ZF_RING_1"/>
    <property type="match status" value="1"/>
</dbReference>
<dbReference type="InterPro" id="IPR002867">
    <property type="entry name" value="IBR_dom"/>
</dbReference>
<dbReference type="CDD" id="cd23820">
    <property type="entry name" value="RWD_RNF14"/>
    <property type="match status" value="1"/>
</dbReference>
<evidence type="ECO:0000256" key="5">
    <source>
        <dbReference type="ARBA" id="ARBA00022723"/>
    </source>
</evidence>
<evidence type="ECO:0000259" key="14">
    <source>
        <dbReference type="PROSITE" id="PS50908"/>
    </source>
</evidence>
<keyword evidence="9" id="KW-0862">Zinc</keyword>
<keyword evidence="7 11" id="KW-0863">Zinc-finger</keyword>
<dbReference type="InterPro" id="IPR047548">
    <property type="entry name" value="Rcat_RBR_RNF14"/>
</dbReference>
<dbReference type="EMBL" id="ML976733">
    <property type="protein sequence ID" value="KAF1967351.1"/>
    <property type="molecule type" value="Genomic_DNA"/>
</dbReference>